<feature type="transmembrane region" description="Helical" evidence="5">
    <location>
        <begin position="461"/>
        <end position="482"/>
    </location>
</feature>
<evidence type="ECO:0000259" key="6">
    <source>
        <dbReference type="Pfam" id="PF04932"/>
    </source>
</evidence>
<evidence type="ECO:0000256" key="2">
    <source>
        <dbReference type="ARBA" id="ARBA00022692"/>
    </source>
</evidence>
<feature type="transmembrane region" description="Helical" evidence="5">
    <location>
        <begin position="205"/>
        <end position="224"/>
    </location>
</feature>
<feature type="transmembrane region" description="Helical" evidence="5">
    <location>
        <begin position="244"/>
        <end position="266"/>
    </location>
</feature>
<comment type="subcellular location">
    <subcellularLocation>
        <location evidence="1">Membrane</location>
        <topology evidence="1">Multi-pass membrane protein</topology>
    </subcellularLocation>
</comment>
<dbReference type="InterPro" id="IPR051533">
    <property type="entry name" value="WaaL-like"/>
</dbReference>
<protein>
    <recommendedName>
        <fullName evidence="6">O-antigen ligase-related domain-containing protein</fullName>
    </recommendedName>
</protein>
<gene>
    <name evidence="7" type="ORF">COT80_01185</name>
</gene>
<keyword evidence="2 5" id="KW-0812">Transmembrane</keyword>
<feature type="transmembrane region" description="Helical" evidence="5">
    <location>
        <begin position="70"/>
        <end position="91"/>
    </location>
</feature>
<evidence type="ECO:0000313" key="7">
    <source>
        <dbReference type="EMBL" id="PIS06168.1"/>
    </source>
</evidence>
<evidence type="ECO:0000256" key="5">
    <source>
        <dbReference type="SAM" id="Phobius"/>
    </source>
</evidence>
<keyword evidence="3 5" id="KW-1133">Transmembrane helix</keyword>
<feature type="transmembrane region" description="Helical" evidence="5">
    <location>
        <begin position="425"/>
        <end position="449"/>
    </location>
</feature>
<accession>A0A2H0W484</accession>
<dbReference type="Proteomes" id="UP000229056">
    <property type="component" value="Unassembled WGS sequence"/>
</dbReference>
<dbReference type="Pfam" id="PF04932">
    <property type="entry name" value="Wzy_C"/>
    <property type="match status" value="1"/>
</dbReference>
<evidence type="ECO:0000256" key="3">
    <source>
        <dbReference type="ARBA" id="ARBA00022989"/>
    </source>
</evidence>
<dbReference type="PANTHER" id="PTHR37422">
    <property type="entry name" value="TEICHURONIC ACID BIOSYNTHESIS PROTEIN TUAE"/>
    <property type="match status" value="1"/>
</dbReference>
<proteinExistence type="predicted"/>
<dbReference type="PANTHER" id="PTHR37422:SF17">
    <property type="entry name" value="O-ANTIGEN LIGASE"/>
    <property type="match status" value="1"/>
</dbReference>
<keyword evidence="4 5" id="KW-0472">Membrane</keyword>
<evidence type="ECO:0000256" key="4">
    <source>
        <dbReference type="ARBA" id="ARBA00023136"/>
    </source>
</evidence>
<feature type="transmembrane region" description="Helical" evidence="5">
    <location>
        <begin position="488"/>
        <end position="507"/>
    </location>
</feature>
<comment type="caution">
    <text evidence="7">The sequence shown here is derived from an EMBL/GenBank/DDBJ whole genome shotgun (WGS) entry which is preliminary data.</text>
</comment>
<feature type="transmembrane region" description="Helical" evidence="5">
    <location>
        <begin position="273"/>
        <end position="290"/>
    </location>
</feature>
<dbReference type="EMBL" id="PEZY01000005">
    <property type="protein sequence ID" value="PIS06168.1"/>
    <property type="molecule type" value="Genomic_DNA"/>
</dbReference>
<dbReference type="GO" id="GO:0016020">
    <property type="term" value="C:membrane"/>
    <property type="evidence" value="ECO:0007669"/>
    <property type="project" value="UniProtKB-SubCell"/>
</dbReference>
<organism evidence="7 8">
    <name type="scientific">Candidatus Buchananbacteria bacterium CG10_big_fil_rev_8_21_14_0_10_33_19</name>
    <dbReference type="NCBI Taxonomy" id="1974525"/>
    <lineage>
        <taxon>Bacteria</taxon>
        <taxon>Candidatus Buchananiibacteriota</taxon>
    </lineage>
</organism>
<feature type="transmembrane region" description="Helical" evidence="5">
    <location>
        <begin position="325"/>
        <end position="342"/>
    </location>
</feature>
<feature type="transmembrane region" description="Helical" evidence="5">
    <location>
        <begin position="149"/>
        <end position="166"/>
    </location>
</feature>
<dbReference type="InterPro" id="IPR007016">
    <property type="entry name" value="O-antigen_ligase-rel_domated"/>
</dbReference>
<sequence>MPLTMRKIIKILKIKNITTGKKMNRAVSSQNTLNSQSNFNVTYNILAYLYVGCFVILGIIIGFSPIVYGLFFIISLIFILPSHLLGLYMIIFMTMIFERWFSLSPLITDSAIYKLYPLDIIIIITILSWLLNQLKTSSHKILFRFPEKILTLFIVLNIIYLIKSFFEINTDIGVAFSSFKNYAFYPILYFLIIYSIQTKKQLKNITHLILLGGVAIIAFLIIGLMRGEGLWTEYTPLSTVGVRFLAGTHAFYLVIATLIALSLLAFDRFKNKGFISMIIIIWLTGTVLSLMRHLWLSFFVGLSTLLIFIPIINRKNLIKSSFKSGLIIFTIIAIFLLSTNLFPLQDLSQSVDTAYTSITQRVISIVSGSQDTSINWRINFWNVAKKSWLKSPITGLGFGKKLPLDLGDWQTFEEIRNIHNSPLAITIQMGLIGIGLFGLFVVTNVLGNLKYIFKNDDLKPYYFGLLSATVAVIFASLFQPYLETNLTGIFFWILLGLLRTSIIINKVKS</sequence>
<feature type="domain" description="O-antigen ligase-related" evidence="6">
    <location>
        <begin position="279"/>
        <end position="437"/>
    </location>
</feature>
<evidence type="ECO:0000256" key="1">
    <source>
        <dbReference type="ARBA" id="ARBA00004141"/>
    </source>
</evidence>
<reference evidence="8" key="1">
    <citation type="submission" date="2017-09" db="EMBL/GenBank/DDBJ databases">
        <title>Depth-based differentiation of microbial function through sediment-hosted aquifers and enrichment of novel symbionts in the deep terrestrial subsurface.</title>
        <authorList>
            <person name="Probst A.J."/>
            <person name="Ladd B."/>
            <person name="Jarett J.K."/>
            <person name="Geller-Mcgrath D.E."/>
            <person name="Sieber C.M.K."/>
            <person name="Emerson J.B."/>
            <person name="Anantharaman K."/>
            <person name="Thomas B.C."/>
            <person name="Malmstrom R."/>
            <person name="Stieglmeier M."/>
            <person name="Klingl A."/>
            <person name="Woyke T."/>
            <person name="Ryan C.M."/>
            <person name="Banfield J.F."/>
        </authorList>
    </citation>
    <scope>NUCLEOTIDE SEQUENCE [LARGE SCALE GENOMIC DNA]</scope>
</reference>
<feature type="transmembrane region" description="Helical" evidence="5">
    <location>
        <begin position="172"/>
        <end position="193"/>
    </location>
</feature>
<feature type="transmembrane region" description="Helical" evidence="5">
    <location>
        <begin position="111"/>
        <end position="129"/>
    </location>
</feature>
<feature type="transmembrane region" description="Helical" evidence="5">
    <location>
        <begin position="296"/>
        <end position="313"/>
    </location>
</feature>
<feature type="transmembrane region" description="Helical" evidence="5">
    <location>
        <begin position="45"/>
        <end position="63"/>
    </location>
</feature>
<dbReference type="AlphaFoldDB" id="A0A2H0W484"/>
<evidence type="ECO:0000313" key="8">
    <source>
        <dbReference type="Proteomes" id="UP000229056"/>
    </source>
</evidence>
<name>A0A2H0W484_9BACT</name>